<reference evidence="2 3" key="1">
    <citation type="submission" date="2024-03" db="EMBL/GenBank/DDBJ databases">
        <title>Adaptation during the transition from Ophiocordyceps entomopathogen to insect associate is accompanied by gene loss and intensified selection.</title>
        <authorList>
            <person name="Ward C.M."/>
            <person name="Onetto C.A."/>
            <person name="Borneman A.R."/>
        </authorList>
    </citation>
    <scope>NUCLEOTIDE SEQUENCE [LARGE SCALE GENOMIC DNA]</scope>
    <source>
        <strain evidence="2">AWRI1</strain>
        <tissue evidence="2">Single Adult Female</tissue>
    </source>
</reference>
<keyword evidence="3" id="KW-1185">Reference proteome</keyword>
<comment type="caution">
    <text evidence="2">The sequence shown here is derived from an EMBL/GenBank/DDBJ whole genome shotgun (WGS) entry which is preliminary data.</text>
</comment>
<accession>A0AAN9Y226</accession>
<dbReference type="Proteomes" id="UP001367676">
    <property type="component" value="Unassembled WGS sequence"/>
</dbReference>
<gene>
    <name evidence="2" type="ORF">V9T40_004779</name>
</gene>
<proteinExistence type="predicted"/>
<organism evidence="2 3">
    <name type="scientific">Parthenolecanium corni</name>
    <dbReference type="NCBI Taxonomy" id="536013"/>
    <lineage>
        <taxon>Eukaryota</taxon>
        <taxon>Metazoa</taxon>
        <taxon>Ecdysozoa</taxon>
        <taxon>Arthropoda</taxon>
        <taxon>Hexapoda</taxon>
        <taxon>Insecta</taxon>
        <taxon>Pterygota</taxon>
        <taxon>Neoptera</taxon>
        <taxon>Paraneoptera</taxon>
        <taxon>Hemiptera</taxon>
        <taxon>Sternorrhyncha</taxon>
        <taxon>Coccoidea</taxon>
        <taxon>Coccidae</taxon>
        <taxon>Parthenolecanium</taxon>
    </lineage>
</organism>
<dbReference type="AlphaFoldDB" id="A0AAN9Y226"/>
<evidence type="ECO:0000313" key="2">
    <source>
        <dbReference type="EMBL" id="KAK7583816.1"/>
    </source>
</evidence>
<sequence>MGRAHDDAVYRHAVMAERGLITIIKLQPPISRPQLGPRTGPSECGVVLPAAVAAAQAQAQRSGPYRRGATGVPLPPQPHCVMYEDGRFDVNQRPRKRNK</sequence>
<dbReference type="EMBL" id="JBBCAQ010000032">
    <property type="protein sequence ID" value="KAK7583816.1"/>
    <property type="molecule type" value="Genomic_DNA"/>
</dbReference>
<protein>
    <submittedName>
        <fullName evidence="2">Uncharacterized protein</fullName>
    </submittedName>
</protein>
<feature type="region of interest" description="Disordered" evidence="1">
    <location>
        <begin position="58"/>
        <end position="80"/>
    </location>
</feature>
<evidence type="ECO:0000313" key="3">
    <source>
        <dbReference type="Proteomes" id="UP001367676"/>
    </source>
</evidence>
<evidence type="ECO:0000256" key="1">
    <source>
        <dbReference type="SAM" id="MobiDB-lite"/>
    </source>
</evidence>
<name>A0AAN9Y226_9HEMI</name>